<dbReference type="GO" id="GO:0008270">
    <property type="term" value="F:zinc ion binding"/>
    <property type="evidence" value="ECO:0007669"/>
    <property type="project" value="UniProtKB-KW"/>
</dbReference>
<reference evidence="6 7" key="1">
    <citation type="submission" date="2019-11" db="EMBL/GenBank/DDBJ databases">
        <authorList>
            <person name="Jiao W.-B."/>
            <person name="Schneeberger K."/>
        </authorList>
    </citation>
    <scope>NUCLEOTIDE SEQUENCE [LARGE SCALE GENOMIC DNA]</scope>
    <source>
        <strain evidence="7">cv. An-1</strain>
    </source>
</reference>
<feature type="domain" description="Zinc finger PHD-type" evidence="5">
    <location>
        <begin position="121"/>
        <end position="194"/>
    </location>
</feature>
<keyword evidence="1" id="KW-0479">Metal-binding</keyword>
<dbReference type="Pfam" id="PF22926">
    <property type="entry name" value="C1-like_CT"/>
    <property type="match status" value="1"/>
</dbReference>
<dbReference type="AlphaFoldDB" id="A0A654G7N9"/>
<evidence type="ECO:0000259" key="5">
    <source>
        <dbReference type="SMART" id="SM00249"/>
    </source>
</evidence>
<evidence type="ECO:0000313" key="7">
    <source>
        <dbReference type="Proteomes" id="UP000426265"/>
    </source>
</evidence>
<dbReference type="InterPro" id="IPR001965">
    <property type="entry name" value="Znf_PHD"/>
</dbReference>
<dbReference type="SMART" id="SM00249">
    <property type="entry name" value="PHD"/>
    <property type="match status" value="3"/>
</dbReference>
<organism evidence="6 7">
    <name type="scientific">Arabidopsis thaliana</name>
    <name type="common">Mouse-ear cress</name>
    <dbReference type="NCBI Taxonomy" id="3702"/>
    <lineage>
        <taxon>Eukaryota</taxon>
        <taxon>Viridiplantae</taxon>
        <taxon>Streptophyta</taxon>
        <taxon>Embryophyta</taxon>
        <taxon>Tracheophyta</taxon>
        <taxon>Spermatophyta</taxon>
        <taxon>Magnoliopsida</taxon>
        <taxon>eudicotyledons</taxon>
        <taxon>Gunneridae</taxon>
        <taxon>Pentapetalae</taxon>
        <taxon>rosids</taxon>
        <taxon>malvids</taxon>
        <taxon>Brassicales</taxon>
        <taxon>Brassicaceae</taxon>
        <taxon>Camelineae</taxon>
        <taxon>Arabidopsis</taxon>
    </lineage>
</organism>
<evidence type="ECO:0000256" key="3">
    <source>
        <dbReference type="ARBA" id="ARBA00022771"/>
    </source>
</evidence>
<name>A0A654G7N9_ARATH</name>
<dbReference type="EMBL" id="CACRSJ010000110">
    <property type="protein sequence ID" value="VYS68824.1"/>
    <property type="molecule type" value="Genomic_DNA"/>
</dbReference>
<accession>A0A654G7N9</accession>
<dbReference type="SUPFAM" id="SSF57889">
    <property type="entry name" value="Cysteine-rich domain"/>
    <property type="match status" value="3"/>
</dbReference>
<keyword evidence="4" id="KW-0862">Zinc</keyword>
<dbReference type="ExpressionAtlas" id="A0A654G7N9">
    <property type="expression patterns" value="baseline and differential"/>
</dbReference>
<sequence length="681" mass="78584">MSSVGVFRKEETDGKPFLVYTLTQTDNPTFSAEALAMDSSGDNLPLQPLFLCPRARNKLQMLKGMEADEVFQPFNISPHFPSTRSGDHECIALLDCDHDGICKLPVVPLFWCNNKDPNEFHCGACQSTMHSRSYFACLQCQRNFHKECVEAPLEIKYPSHPFHSLRLYRYTTYAGCMCCKISIFDKFYNCTTCEFRMLPVCAMKPISFVVDHPKSHPHPLTFFPTQASLVCHFCALINKLDPTYICIDCVFVIHKGCIGFPRVIRISRHPHRISFTSSLPSRMLSCGVCRQQVDNNYGAYSCNKCDAYFVHSKCALNPKVWDGKDLEGVPEEDDIIDDGEPFKRVADGIILHPFHSHHLRLEIGKAYDGNKYCRGCALPIYEGQFYSCMECDFILHEICANAPRMKRYPFYPHPLTLKDATMRHDSERGVFHCRECWRDGNGFFYEHRKGKEIFQLDLRCASISEPFEYQSHEHPLFQAWNLPEETQCTMCKMKSGSSKLICMECDYLICFCCATFPYKARYKHESHFLTICDGKEANDQIDWCEICEGKIEEVKERGYHRHRKAELRFYRCNDCGTALHIGCLFGVDMYIKPGSTKEEYISVRNYLTKSHELRLESKSVTYHDLEEELIDVQVLFNSSLSRPICSGCMRRCPFPIFFKGYNTILCSWDCIGTLTEEKFSI</sequence>
<dbReference type="InterPro" id="IPR046349">
    <property type="entry name" value="C1-like_sf"/>
</dbReference>
<feature type="domain" description="Zinc finger PHD-type" evidence="5">
    <location>
        <begin position="372"/>
        <end position="437"/>
    </location>
</feature>
<dbReference type="InterPro" id="IPR054483">
    <property type="entry name" value="DC1-like_CT"/>
</dbReference>
<dbReference type="PANTHER" id="PTHR32410">
    <property type="entry name" value="CYSTEINE/HISTIDINE-RICH C1 DOMAIN FAMILY PROTEIN"/>
    <property type="match status" value="1"/>
</dbReference>
<keyword evidence="3" id="KW-0863">Zinc-finger</keyword>
<dbReference type="Proteomes" id="UP000426265">
    <property type="component" value="Unassembled WGS sequence"/>
</dbReference>
<evidence type="ECO:0000313" key="6">
    <source>
        <dbReference type="EMBL" id="VYS68824.1"/>
    </source>
</evidence>
<dbReference type="InterPro" id="IPR053192">
    <property type="entry name" value="Vacuole_Formation_Reg"/>
</dbReference>
<evidence type="ECO:0000256" key="2">
    <source>
        <dbReference type="ARBA" id="ARBA00022737"/>
    </source>
</evidence>
<feature type="domain" description="Zinc finger PHD-type" evidence="5">
    <location>
        <begin position="230"/>
        <end position="290"/>
    </location>
</feature>
<protein>
    <recommendedName>
        <fullName evidence="5">Zinc finger PHD-type domain-containing protein</fullName>
    </recommendedName>
</protein>
<dbReference type="PANTHER" id="PTHR32410:SF153">
    <property type="entry name" value="CHP-RICH ZINC FINGER PROTEIN-LIKE-RELATED"/>
    <property type="match status" value="1"/>
</dbReference>
<evidence type="ECO:0000256" key="1">
    <source>
        <dbReference type="ARBA" id="ARBA00022723"/>
    </source>
</evidence>
<dbReference type="InterPro" id="IPR004146">
    <property type="entry name" value="DC1"/>
</dbReference>
<evidence type="ECO:0000256" key="4">
    <source>
        <dbReference type="ARBA" id="ARBA00022833"/>
    </source>
</evidence>
<proteinExistence type="predicted"/>
<keyword evidence="2" id="KW-0677">Repeat</keyword>
<gene>
    <name evidence="6" type="ORF">AN1_LOCUS24211</name>
</gene>
<dbReference type="Pfam" id="PF03107">
    <property type="entry name" value="C1_2"/>
    <property type="match status" value="3"/>
</dbReference>